<dbReference type="Proteomes" id="UP000011721">
    <property type="component" value="Chromosome"/>
</dbReference>
<comment type="similarity">
    <text evidence="2">Belongs to the glycosyltransferase 28 family.</text>
</comment>
<dbReference type="eggNOG" id="COG5017">
    <property type="taxonomic scope" value="Bacteria"/>
</dbReference>
<comment type="subcellular location">
    <subcellularLocation>
        <location evidence="1">Endoplasmic reticulum</location>
    </subcellularLocation>
</comment>
<dbReference type="HOGENOM" id="CLU_085408_1_1_7"/>
<evidence type="ECO:0000256" key="3">
    <source>
        <dbReference type="ARBA" id="ARBA00022676"/>
    </source>
</evidence>
<feature type="domain" description="Glycosyl transferase family 28 C-terminal" evidence="6">
    <location>
        <begin position="1"/>
        <end position="131"/>
    </location>
</feature>
<dbReference type="PANTHER" id="PTHR12867:SF6">
    <property type="entry name" value="N-ACETYLGLUCOSAMINYLDIPHOSPHODOLICHOL N-ACETYLGLUCOSAMINYLTRANSFERASE"/>
    <property type="match status" value="1"/>
</dbReference>
<evidence type="ECO:0000256" key="2">
    <source>
        <dbReference type="ARBA" id="ARBA00006962"/>
    </source>
</evidence>
<dbReference type="OrthoDB" id="7186565at2"/>
<dbReference type="SUPFAM" id="SSF53756">
    <property type="entry name" value="UDP-Glycosyltransferase/glycogen phosphorylase"/>
    <property type="match status" value="1"/>
</dbReference>
<keyword evidence="5" id="KW-0256">Endoplasmic reticulum</keyword>
<keyword evidence="4" id="KW-0808">Transferase</keyword>
<dbReference type="RefSeq" id="WP_015405579.1">
    <property type="nucleotide sequence ID" value="NC_020304.1"/>
</dbReference>
<accession>M1PE90</accession>
<dbReference type="GO" id="GO:0006488">
    <property type="term" value="P:dolichol-linked oligosaccharide biosynthetic process"/>
    <property type="evidence" value="ECO:0007669"/>
    <property type="project" value="InterPro"/>
</dbReference>
<evidence type="ECO:0000256" key="4">
    <source>
        <dbReference type="ARBA" id="ARBA00022679"/>
    </source>
</evidence>
<dbReference type="InterPro" id="IPR039042">
    <property type="entry name" value="Alg13-like"/>
</dbReference>
<evidence type="ECO:0000256" key="5">
    <source>
        <dbReference type="ARBA" id="ARBA00022824"/>
    </source>
</evidence>
<evidence type="ECO:0000313" key="8">
    <source>
        <dbReference type="Proteomes" id="UP000011721"/>
    </source>
</evidence>
<keyword evidence="3" id="KW-0328">Glycosyltransferase</keyword>
<dbReference type="Gene3D" id="3.40.50.2000">
    <property type="entry name" value="Glycogen Phosphorylase B"/>
    <property type="match status" value="1"/>
</dbReference>
<gene>
    <name evidence="7" type="ordered locus">UWK_03380</name>
</gene>
<name>M1PE90_DESSD</name>
<dbReference type="PANTHER" id="PTHR12867">
    <property type="entry name" value="GLYCOSYL TRANSFERASE-RELATED"/>
    <property type="match status" value="1"/>
</dbReference>
<dbReference type="AlphaFoldDB" id="M1PE90"/>
<protein>
    <recommendedName>
        <fullName evidence="6">Glycosyl transferase family 28 C-terminal domain-containing protein</fullName>
    </recommendedName>
</protein>
<keyword evidence="8" id="KW-1185">Reference proteome</keyword>
<evidence type="ECO:0000256" key="1">
    <source>
        <dbReference type="ARBA" id="ARBA00004240"/>
    </source>
</evidence>
<dbReference type="EMBL" id="CP003985">
    <property type="protein sequence ID" value="AGF79897.1"/>
    <property type="molecule type" value="Genomic_DNA"/>
</dbReference>
<proteinExistence type="inferred from homology"/>
<dbReference type="KEGG" id="dsf:UWK_03380"/>
<dbReference type="GO" id="GO:0016758">
    <property type="term" value="F:hexosyltransferase activity"/>
    <property type="evidence" value="ECO:0007669"/>
    <property type="project" value="InterPro"/>
</dbReference>
<evidence type="ECO:0000259" key="6">
    <source>
        <dbReference type="Pfam" id="PF04101"/>
    </source>
</evidence>
<organism evidence="7 8">
    <name type="scientific">Desulfocapsa sulfexigens (strain DSM 10523 / SB164P1)</name>
    <dbReference type="NCBI Taxonomy" id="1167006"/>
    <lineage>
        <taxon>Bacteria</taxon>
        <taxon>Pseudomonadati</taxon>
        <taxon>Thermodesulfobacteriota</taxon>
        <taxon>Desulfobulbia</taxon>
        <taxon>Desulfobulbales</taxon>
        <taxon>Desulfocapsaceae</taxon>
        <taxon>Desulfocapsa</taxon>
    </lineage>
</organism>
<evidence type="ECO:0000313" key="7">
    <source>
        <dbReference type="EMBL" id="AGF79897.1"/>
    </source>
</evidence>
<dbReference type="InterPro" id="IPR007235">
    <property type="entry name" value="Glyco_trans_28_C"/>
</dbReference>
<dbReference type="STRING" id="1167006.UWK_03380"/>
<sequence>MIFVTVGEQLPFDRLVRAVDECAQKLGQEIFAQIGETEWRPKKIGYEKFLNPDEFNKKFLEADVIIAHAGMGTIITALELGKPIIVMPRKAALGEHRNDHQFATAQRFLALNYITVAFDETELVEKLEKFSGGEKFEHEIRNIDPSPLLIKTIRDFLAD</sequence>
<reference evidence="8" key="1">
    <citation type="journal article" date="2013" name="Stand. Genomic Sci.">
        <title>Complete genome sequence of Desulfocapsa sulfexigens, a marine deltaproteobacterium specialized in disproportionating inorganic sulfur compounds.</title>
        <authorList>
            <person name="Finster K.W."/>
            <person name="Kjeldsen K.U."/>
            <person name="Kube M."/>
            <person name="Reinhardt R."/>
            <person name="Mussmann M."/>
            <person name="Amann R."/>
            <person name="Schreiber L."/>
        </authorList>
    </citation>
    <scope>NUCLEOTIDE SEQUENCE [LARGE SCALE GENOMIC DNA]</scope>
    <source>
        <strain evidence="8">DSM 10523 / SB164P1</strain>
    </source>
</reference>
<dbReference type="Pfam" id="PF04101">
    <property type="entry name" value="Glyco_tran_28_C"/>
    <property type="match status" value="1"/>
</dbReference>